<accession>A0A1F7UV60</accession>
<sequence length="183" mass="20136">MCRLPKFKGRFFISQHILSIMNFCVYYTWRCAEKTFFTVIVLGVILAMLDGSLTDAVAASNLAVKTSAQTEAATTDNSASAFPPPAPMIIFQAVITQYSRADSCHTIRKGKCIMASGRPVYVGAAACPIFLDLGTQVNIDGKSYACEDRYAKWLDQKRGLPTIDIFVEKNPHGNSIKIVTIQK</sequence>
<protein>
    <submittedName>
        <fullName evidence="2">Uncharacterized protein</fullName>
    </submittedName>
</protein>
<name>A0A1F7UV60_9BACT</name>
<organism evidence="2 3">
    <name type="scientific">Candidatus Uhrbacteria bacterium RIFCSPLOWO2_01_FULL_47_25</name>
    <dbReference type="NCBI Taxonomy" id="1802402"/>
    <lineage>
        <taxon>Bacteria</taxon>
        <taxon>Candidatus Uhriibacteriota</taxon>
    </lineage>
</organism>
<keyword evidence="1" id="KW-1133">Transmembrane helix</keyword>
<dbReference type="AlphaFoldDB" id="A0A1F7UV60"/>
<dbReference type="Proteomes" id="UP000176846">
    <property type="component" value="Unassembled WGS sequence"/>
</dbReference>
<feature type="transmembrane region" description="Helical" evidence="1">
    <location>
        <begin position="35"/>
        <end position="53"/>
    </location>
</feature>
<reference evidence="2 3" key="1">
    <citation type="journal article" date="2016" name="Nat. Commun.">
        <title>Thousands of microbial genomes shed light on interconnected biogeochemical processes in an aquifer system.</title>
        <authorList>
            <person name="Anantharaman K."/>
            <person name="Brown C.T."/>
            <person name="Hug L.A."/>
            <person name="Sharon I."/>
            <person name="Castelle C.J."/>
            <person name="Probst A.J."/>
            <person name="Thomas B.C."/>
            <person name="Singh A."/>
            <person name="Wilkins M.J."/>
            <person name="Karaoz U."/>
            <person name="Brodie E.L."/>
            <person name="Williams K.H."/>
            <person name="Hubbard S.S."/>
            <person name="Banfield J.F."/>
        </authorList>
    </citation>
    <scope>NUCLEOTIDE SEQUENCE [LARGE SCALE GENOMIC DNA]</scope>
</reference>
<keyword evidence="1" id="KW-0472">Membrane</keyword>
<comment type="caution">
    <text evidence="2">The sequence shown here is derived from an EMBL/GenBank/DDBJ whole genome shotgun (WGS) entry which is preliminary data.</text>
</comment>
<evidence type="ECO:0000256" key="1">
    <source>
        <dbReference type="SAM" id="Phobius"/>
    </source>
</evidence>
<gene>
    <name evidence="2" type="ORF">A2936_04440</name>
</gene>
<evidence type="ECO:0000313" key="3">
    <source>
        <dbReference type="Proteomes" id="UP000176846"/>
    </source>
</evidence>
<evidence type="ECO:0000313" key="2">
    <source>
        <dbReference type="EMBL" id="OGL81608.1"/>
    </source>
</evidence>
<dbReference type="EMBL" id="MGEK01000026">
    <property type="protein sequence ID" value="OGL81608.1"/>
    <property type="molecule type" value="Genomic_DNA"/>
</dbReference>
<proteinExistence type="predicted"/>
<keyword evidence="1" id="KW-0812">Transmembrane</keyword>